<name>A0A8H7UPL8_9FUNG</name>
<evidence type="ECO:0000313" key="1">
    <source>
        <dbReference type="EMBL" id="KAG2193866.1"/>
    </source>
</evidence>
<sequence>MTIKKNSTGVLVFKFKLHRKGNILDGTTYYTKTPHNRSFLNKNMTRLDRTCLVRGSKRSSYSTPHWVNFLRSTHICLWKSGRANHN</sequence>
<dbReference type="EMBL" id="JAEPRD010000213">
    <property type="protein sequence ID" value="KAG2193866.1"/>
    <property type="molecule type" value="Genomic_DNA"/>
</dbReference>
<keyword evidence="2" id="KW-1185">Reference proteome</keyword>
<organism evidence="1 2">
    <name type="scientific">Mucor saturninus</name>
    <dbReference type="NCBI Taxonomy" id="64648"/>
    <lineage>
        <taxon>Eukaryota</taxon>
        <taxon>Fungi</taxon>
        <taxon>Fungi incertae sedis</taxon>
        <taxon>Mucoromycota</taxon>
        <taxon>Mucoromycotina</taxon>
        <taxon>Mucoromycetes</taxon>
        <taxon>Mucorales</taxon>
        <taxon>Mucorineae</taxon>
        <taxon>Mucoraceae</taxon>
        <taxon>Mucor</taxon>
    </lineage>
</organism>
<dbReference type="Proteomes" id="UP000603453">
    <property type="component" value="Unassembled WGS sequence"/>
</dbReference>
<comment type="caution">
    <text evidence="1">The sequence shown here is derived from an EMBL/GenBank/DDBJ whole genome shotgun (WGS) entry which is preliminary data.</text>
</comment>
<protein>
    <submittedName>
        <fullName evidence="1">Uncharacterized protein</fullName>
    </submittedName>
</protein>
<dbReference type="AlphaFoldDB" id="A0A8H7UPL8"/>
<proteinExistence type="predicted"/>
<reference evidence="1" key="1">
    <citation type="submission" date="2020-12" db="EMBL/GenBank/DDBJ databases">
        <title>Metabolic potential, ecology and presence of endohyphal bacteria is reflected in genomic diversity of Mucoromycotina.</title>
        <authorList>
            <person name="Muszewska A."/>
            <person name="Okrasinska A."/>
            <person name="Steczkiewicz K."/>
            <person name="Drgas O."/>
            <person name="Orlowska M."/>
            <person name="Perlinska-Lenart U."/>
            <person name="Aleksandrzak-Piekarczyk T."/>
            <person name="Szatraj K."/>
            <person name="Zielenkiewicz U."/>
            <person name="Pilsyk S."/>
            <person name="Malc E."/>
            <person name="Mieczkowski P."/>
            <person name="Kruszewska J.S."/>
            <person name="Biernat P."/>
            <person name="Pawlowska J."/>
        </authorList>
    </citation>
    <scope>NUCLEOTIDE SEQUENCE</scope>
    <source>
        <strain evidence="1">WA0000017839</strain>
    </source>
</reference>
<gene>
    <name evidence="1" type="ORF">INT47_010011</name>
</gene>
<evidence type="ECO:0000313" key="2">
    <source>
        <dbReference type="Proteomes" id="UP000603453"/>
    </source>
</evidence>
<accession>A0A8H7UPL8</accession>